<reference evidence="2 3" key="1">
    <citation type="submission" date="2015-09" db="EMBL/GenBank/DDBJ databases">
        <title>Genome sequencing project for genomic taxonomy and phylogenomics of Bacillus-like bacteria.</title>
        <authorList>
            <person name="Liu B."/>
            <person name="Wang J."/>
            <person name="Zhu Y."/>
            <person name="Liu G."/>
            <person name="Chen Q."/>
            <person name="Chen Z."/>
            <person name="Lan J."/>
            <person name="Che J."/>
            <person name="Ge C."/>
            <person name="Shi H."/>
            <person name="Pan Z."/>
            <person name="Liu X."/>
        </authorList>
    </citation>
    <scope>NUCLEOTIDE SEQUENCE [LARGE SCALE GENOMIC DNA]</scope>
    <source>
        <strain evidence="2 3">DSM 8552</strain>
    </source>
</reference>
<keyword evidence="1" id="KW-1133">Transmembrane helix</keyword>
<feature type="transmembrane region" description="Helical" evidence="1">
    <location>
        <begin position="44"/>
        <end position="61"/>
    </location>
</feature>
<proteinExistence type="predicted"/>
<keyword evidence="1" id="KW-0472">Membrane</keyword>
<dbReference type="EMBL" id="LJJB01000007">
    <property type="protein sequence ID" value="KQL48396.1"/>
    <property type="molecule type" value="Genomic_DNA"/>
</dbReference>
<organism evidence="2 3">
    <name type="scientific">Brevibacillus choshinensis</name>
    <dbReference type="NCBI Taxonomy" id="54911"/>
    <lineage>
        <taxon>Bacteria</taxon>
        <taxon>Bacillati</taxon>
        <taxon>Bacillota</taxon>
        <taxon>Bacilli</taxon>
        <taxon>Bacillales</taxon>
        <taxon>Paenibacillaceae</taxon>
        <taxon>Brevibacillus</taxon>
    </lineage>
</organism>
<dbReference type="PROSITE" id="PS51257">
    <property type="entry name" value="PROKAR_LIPOPROTEIN"/>
    <property type="match status" value="1"/>
</dbReference>
<comment type="caution">
    <text evidence="2">The sequence shown here is derived from an EMBL/GenBank/DDBJ whole genome shotgun (WGS) entry which is preliminary data.</text>
</comment>
<evidence type="ECO:0008006" key="4">
    <source>
        <dbReference type="Google" id="ProtNLM"/>
    </source>
</evidence>
<accession>A0ABR5NA20</accession>
<dbReference type="Proteomes" id="UP000051063">
    <property type="component" value="Unassembled WGS sequence"/>
</dbReference>
<feature type="transmembrane region" description="Helical" evidence="1">
    <location>
        <begin position="12"/>
        <end position="38"/>
    </location>
</feature>
<evidence type="ECO:0000313" key="2">
    <source>
        <dbReference type="EMBL" id="KQL48396.1"/>
    </source>
</evidence>
<evidence type="ECO:0000256" key="1">
    <source>
        <dbReference type="SAM" id="Phobius"/>
    </source>
</evidence>
<name>A0ABR5NA20_BRECH</name>
<keyword evidence="3" id="KW-1185">Reference proteome</keyword>
<keyword evidence="1" id="KW-0812">Transmembrane</keyword>
<sequence length="78" mass="9304">MKINKKYENIVFTFLMAFGMSCFISFFMMLITLGFSHFVFLNWLKSWGIAFLFAFPAAYFFPRVIRKVMRTITFVESD</sequence>
<protein>
    <recommendedName>
        <fullName evidence="4">DUF2798 domain-containing protein</fullName>
    </recommendedName>
</protein>
<dbReference type="InterPro" id="IPR021529">
    <property type="entry name" value="DUF2798"/>
</dbReference>
<evidence type="ECO:0000313" key="3">
    <source>
        <dbReference type="Proteomes" id="UP000051063"/>
    </source>
</evidence>
<dbReference type="Pfam" id="PF11391">
    <property type="entry name" value="DUF2798"/>
    <property type="match status" value="1"/>
</dbReference>
<dbReference type="RefSeq" id="WP_055742675.1">
    <property type="nucleotide sequence ID" value="NZ_LJJB01000007.1"/>
</dbReference>
<gene>
    <name evidence="2" type="ORF">AN963_00840</name>
</gene>